<evidence type="ECO:0000313" key="5">
    <source>
        <dbReference type="EMBL" id="SDU66996.1"/>
    </source>
</evidence>
<dbReference type="InterPro" id="IPR000182">
    <property type="entry name" value="GNAT_dom"/>
</dbReference>
<dbReference type="GeneID" id="96621221"/>
<keyword evidence="1 4" id="KW-0808">Transferase</keyword>
<gene>
    <name evidence="4" type="ORF">JFT45_13370</name>
    <name evidence="5" type="ORF">SAMN04490201_3649</name>
</gene>
<dbReference type="PANTHER" id="PTHR43877:SF1">
    <property type="entry name" value="ACETYLTRANSFERASE"/>
    <property type="match status" value="1"/>
</dbReference>
<evidence type="ECO:0000256" key="1">
    <source>
        <dbReference type="ARBA" id="ARBA00022679"/>
    </source>
</evidence>
<evidence type="ECO:0000313" key="7">
    <source>
        <dbReference type="Proteomes" id="UP000658390"/>
    </source>
</evidence>
<dbReference type="Pfam" id="PF13673">
    <property type="entry name" value="Acetyltransf_10"/>
    <property type="match status" value="1"/>
</dbReference>
<dbReference type="RefSeq" id="WP_019828420.1">
    <property type="nucleotide sequence ID" value="NZ_ATLR01000044.1"/>
</dbReference>
<dbReference type="GO" id="GO:0016747">
    <property type="term" value="F:acyltransferase activity, transferring groups other than amino-acyl groups"/>
    <property type="evidence" value="ECO:0007669"/>
    <property type="project" value="InterPro"/>
</dbReference>
<feature type="domain" description="N-acetyltransferase" evidence="3">
    <location>
        <begin position="3"/>
        <end position="150"/>
    </location>
</feature>
<dbReference type="Proteomes" id="UP000658390">
    <property type="component" value="Unassembled WGS sequence"/>
</dbReference>
<evidence type="ECO:0000256" key="2">
    <source>
        <dbReference type="ARBA" id="ARBA00023315"/>
    </source>
</evidence>
<sequence>MQCQIRRALPVDAQAISKVVIAALQESNARDYSPEVIAQVEQNFCPTSIMALMKQRQMYVAVVEQHVVGTASLDQAVVRSVFVSPRHQGRGIGQQLMARLMEAAIAAQVEELRVPSSLTAESFYAQLGFHTVRDEFHGAERTVIMALRLDA</sequence>
<reference evidence="5 6" key="1">
    <citation type="submission" date="2016-10" db="EMBL/GenBank/DDBJ databases">
        <authorList>
            <person name="Varghese N."/>
            <person name="Submissions S."/>
        </authorList>
    </citation>
    <scope>NUCLEOTIDE SEQUENCE [LARGE SCALE GENOMIC DNA]</scope>
    <source>
        <strain evidence="5 6">BS3667</strain>
    </source>
</reference>
<accession>A0A8I1K8M2</accession>
<dbReference type="EMBL" id="JAEKCZ010000010">
    <property type="protein sequence ID" value="MBJ2257505.1"/>
    <property type="molecule type" value="Genomic_DNA"/>
</dbReference>
<organism evidence="4 7">
    <name type="scientific">Pseudomonas psychrophila</name>
    <dbReference type="NCBI Taxonomy" id="122355"/>
    <lineage>
        <taxon>Bacteria</taxon>
        <taxon>Pseudomonadati</taxon>
        <taxon>Pseudomonadota</taxon>
        <taxon>Gammaproteobacteria</taxon>
        <taxon>Pseudomonadales</taxon>
        <taxon>Pseudomonadaceae</taxon>
        <taxon>Pseudomonas</taxon>
    </lineage>
</organism>
<dbReference type="PANTHER" id="PTHR43877">
    <property type="entry name" value="AMINOALKYLPHOSPHONATE N-ACETYLTRANSFERASE-RELATED-RELATED"/>
    <property type="match status" value="1"/>
</dbReference>
<dbReference type="Gene3D" id="3.40.630.30">
    <property type="match status" value="1"/>
</dbReference>
<protein>
    <submittedName>
        <fullName evidence="5">Acetyltransferase (GNAT) domain-containing protein</fullName>
    </submittedName>
    <submittedName>
        <fullName evidence="4">GNAT family N-acetyltransferase</fullName>
    </submittedName>
</protein>
<keyword evidence="6" id="KW-1185">Reference proteome</keyword>
<proteinExistence type="predicted"/>
<dbReference type="OrthoDB" id="1821130at2"/>
<evidence type="ECO:0000313" key="4">
    <source>
        <dbReference type="EMBL" id="MBJ2257505.1"/>
    </source>
</evidence>
<reference evidence="4" key="2">
    <citation type="submission" date="2020-12" db="EMBL/GenBank/DDBJ databases">
        <title>Antibiotic resistance and phylogeny of Pseudomonas spp. isolated over three decades from chicken meat in the Norwegian food chain.</title>
        <authorList>
            <person name="Moen B."/>
        </authorList>
    </citation>
    <scope>NUCLEOTIDE SEQUENCE</scope>
    <source>
        <strain evidence="4">MF6762</strain>
    </source>
</reference>
<dbReference type="EMBL" id="LT629795">
    <property type="protein sequence ID" value="SDU66996.1"/>
    <property type="molecule type" value="Genomic_DNA"/>
</dbReference>
<dbReference type="AlphaFoldDB" id="A0A8I1K8M2"/>
<dbReference type="PROSITE" id="PS51186">
    <property type="entry name" value="GNAT"/>
    <property type="match status" value="1"/>
</dbReference>
<dbReference type="InterPro" id="IPR016181">
    <property type="entry name" value="Acyl_CoA_acyltransferase"/>
</dbReference>
<dbReference type="SUPFAM" id="SSF55729">
    <property type="entry name" value="Acyl-CoA N-acyltransferases (Nat)"/>
    <property type="match status" value="1"/>
</dbReference>
<dbReference type="CDD" id="cd04301">
    <property type="entry name" value="NAT_SF"/>
    <property type="match status" value="1"/>
</dbReference>
<dbReference type="Proteomes" id="UP000182058">
    <property type="component" value="Chromosome I"/>
</dbReference>
<dbReference type="InterPro" id="IPR050832">
    <property type="entry name" value="Bact_Acetyltransf"/>
</dbReference>
<keyword evidence="2" id="KW-0012">Acyltransferase</keyword>
<evidence type="ECO:0000313" key="6">
    <source>
        <dbReference type="Proteomes" id="UP000182058"/>
    </source>
</evidence>
<evidence type="ECO:0000259" key="3">
    <source>
        <dbReference type="PROSITE" id="PS51186"/>
    </source>
</evidence>
<name>A0A8I1K8M2_9PSED</name>